<organism evidence="3 4">
    <name type="scientific">Maricaulis maris (strain MCS10)</name>
    <name type="common">Caulobacter maris</name>
    <dbReference type="NCBI Taxonomy" id="394221"/>
    <lineage>
        <taxon>Bacteria</taxon>
        <taxon>Pseudomonadati</taxon>
        <taxon>Pseudomonadota</taxon>
        <taxon>Alphaproteobacteria</taxon>
        <taxon>Maricaulales</taxon>
        <taxon>Maricaulaceae</taxon>
        <taxon>Maricaulis</taxon>
    </lineage>
</organism>
<evidence type="ECO:0000313" key="3">
    <source>
        <dbReference type="EMBL" id="ABI64544.1"/>
    </source>
</evidence>
<dbReference type="KEGG" id="mmr:Mmar10_0251"/>
<feature type="domain" description="Autotransporter" evidence="2">
    <location>
        <begin position="1086"/>
        <end position="1359"/>
    </location>
</feature>
<dbReference type="Gene3D" id="2.40.128.130">
    <property type="entry name" value="Autotransporter beta-domain"/>
    <property type="match status" value="1"/>
</dbReference>
<dbReference type="Pfam" id="PF19190">
    <property type="entry name" value="BACON_2"/>
    <property type="match status" value="1"/>
</dbReference>
<dbReference type="InterPro" id="IPR013783">
    <property type="entry name" value="Ig-like_fold"/>
</dbReference>
<dbReference type="Pfam" id="PF19078">
    <property type="entry name" value="Big_12"/>
    <property type="match status" value="5"/>
</dbReference>
<evidence type="ECO:0000256" key="1">
    <source>
        <dbReference type="SAM" id="SignalP"/>
    </source>
</evidence>
<dbReference type="STRING" id="394221.Mmar10_0251"/>
<dbReference type="InterPro" id="IPR005546">
    <property type="entry name" value="Autotransporte_beta"/>
</dbReference>
<reference evidence="3 4" key="1">
    <citation type="submission" date="2006-08" db="EMBL/GenBank/DDBJ databases">
        <title>Complete sequence of Maricaulis maris MCS10.</title>
        <authorList>
            <consortium name="US DOE Joint Genome Institute"/>
            <person name="Copeland A."/>
            <person name="Lucas S."/>
            <person name="Lapidus A."/>
            <person name="Barry K."/>
            <person name="Detter J.C."/>
            <person name="Glavina del Rio T."/>
            <person name="Hammon N."/>
            <person name="Israni S."/>
            <person name="Dalin E."/>
            <person name="Tice H."/>
            <person name="Pitluck S."/>
            <person name="Saunders E."/>
            <person name="Brettin T."/>
            <person name="Bruce D."/>
            <person name="Han C."/>
            <person name="Tapia R."/>
            <person name="Gilna P."/>
            <person name="Schmutz J."/>
            <person name="Larimer F."/>
            <person name="Land M."/>
            <person name="Hauser L."/>
            <person name="Kyrpides N."/>
            <person name="Mikhailova N."/>
            <person name="Viollier P."/>
            <person name="Stephens C."/>
            <person name="Richardson P."/>
        </authorList>
    </citation>
    <scope>NUCLEOTIDE SEQUENCE [LARGE SCALE GENOMIC DNA]</scope>
    <source>
        <strain evidence="3 4">MCS10</strain>
    </source>
</reference>
<dbReference type="Gene3D" id="2.60.40.10">
    <property type="entry name" value="Immunoglobulins"/>
    <property type="match status" value="1"/>
</dbReference>
<gene>
    <name evidence="3" type="ordered locus">Mmar10_0251</name>
</gene>
<dbReference type="PANTHER" id="PTHR34677">
    <property type="match status" value="1"/>
</dbReference>
<protein>
    <submittedName>
        <fullName evidence="3">Outer membrane autotransporter barrel domain</fullName>
    </submittedName>
</protein>
<dbReference type="SUPFAM" id="SSF103515">
    <property type="entry name" value="Autotransporter"/>
    <property type="match status" value="1"/>
</dbReference>
<dbReference type="InterPro" id="IPR055371">
    <property type="entry name" value="SpaA_PFL_dom_4"/>
</dbReference>
<proteinExistence type="predicted"/>
<feature type="signal peptide" evidence="1">
    <location>
        <begin position="1"/>
        <end position="37"/>
    </location>
</feature>
<keyword evidence="1" id="KW-0732">Signal</keyword>
<name>Q0AT43_MARMM</name>
<evidence type="ECO:0000313" key="4">
    <source>
        <dbReference type="Proteomes" id="UP000001964"/>
    </source>
</evidence>
<dbReference type="PROSITE" id="PS51208">
    <property type="entry name" value="AUTOTRANSPORTER"/>
    <property type="match status" value="1"/>
</dbReference>
<dbReference type="HOGENOM" id="CLU_257101_0_0_5"/>
<dbReference type="InterPro" id="IPR044048">
    <property type="entry name" value="Big_12"/>
</dbReference>
<dbReference type="eggNOG" id="COG3468">
    <property type="taxonomic scope" value="Bacteria"/>
</dbReference>
<dbReference type="Pfam" id="PF24514">
    <property type="entry name" value="SpaA_4"/>
    <property type="match status" value="1"/>
</dbReference>
<dbReference type="SMART" id="SM00869">
    <property type="entry name" value="Autotransporter"/>
    <property type="match status" value="1"/>
</dbReference>
<accession>Q0AT43</accession>
<dbReference type="InterPro" id="IPR036709">
    <property type="entry name" value="Autotransporte_beta_dom_sf"/>
</dbReference>
<sequence length="1359" mass="137972" precursor="true">MAAVNRGVRTDAKAGAPRRVSMLLAGIALGFSAPVHAADNASVSRVQLLIDRQCTAASPTVFGTTVAYTGTVDDLPGNANVGDIVQIYHLDGNNSVVARNSGYAGSLNAQVGVQSGANAATLMIATPATHPYTAVLWDATTDTFAFNAGDTLDVNAPEVLATMSFDMNALDADCPGGPAADTTPPQLASIERSTPADEFTSYDFLVWRVTFDEDVQGLDTNDFAISGTTASIDTVTAGSGASEYSVRARGGDLATLDGVVSLSISGSATIEDTAGNSLTNTAATGATETYTLDNTAPTVTFTNGTPDPATGAFQLTATLSEAVDQFSTDGITVGNGTLSNIVAVSGTVYTATVTPTTRTLVTIDMPFGWAVDLAGNINSAATQLVVDVSIDTTPPTVALTSSATSPTNAPFTVTATFSEDVTGFDASDLQVTNGAASNTQMASASVYTATVTPAADGDVVITVPAGAAQDGTSNASLAATPVTIVFDATAPTVAIAANVGPTVGGPFEATFTFSESVTGFAEGDITVGNGTASNVNGVSQSVYTATITPAADGQVTIDVAAQAAFDLAGNFSTAAAQFTITKVSDAIPPDVVLSTSATDPVSGAFAITATFSEDVTGFELADLVVGNGVASNFSAVSASVYTADITPTTDGAVTVDVATGAANDGAGNPSTAAAQFSISSDATPPGLAISLPGATVEGTFTATFTFSEGVTGFELSDITVTNGAASALTPGATGVYTATITPETVGALTVSVAEGAAQDSAGNGSAADSASVEVVFPAVDVDLDLGSTVLDPNSVTTTVTLSNPGSLAVDFVASVDVPWADVTPSSGTIPASGSIQFTVGLNAEADGLDPGDYSGTVTVTTAAPAGQAAQASRGPASAGSTVLANIPVTASIAARFGSLQVVATTPGGTHGDETFTYASSDADLGGLSLTTSGGAASSAPIQKIFGTYDLAQSLPQGWALESLTCAGDTDGGSVIDLAAGSVDIDLDPSETIVCTFANTRDADAVRLATLRAINNYMVRRADRILTGAPDLSTRLRDRTATTPGRFSADVDGANVTMNFAGSLSGLRNHAKANERQVPDGPQLAESGAARFDAWFSASYDALDDDRAGDQADSRFGLFQLGADWLVADNALVGIMVQIDQMSETADNPVEAAGAVSGAEIDGTGWMAGPYAVWEFAPGTTLDVLAMWGRSENTINPLGFYEDEFETTRYMIRANLTGEWSAPRSDAGQLKVRPGISWAHYEETQDGYTDSLAIAIPEQTISVGRLEAGPEIAYRMDGQRPGSWWEPTAAVRAVWDYDGADLMDETGRSIDDGQLRADASLGLRGQWANGAHVSAQARFSGLGNNDFSANGVRVELRMPF</sequence>
<evidence type="ECO:0000259" key="2">
    <source>
        <dbReference type="PROSITE" id="PS51208"/>
    </source>
</evidence>
<dbReference type="Proteomes" id="UP000001964">
    <property type="component" value="Chromosome"/>
</dbReference>
<feature type="chain" id="PRO_5004168489" evidence="1">
    <location>
        <begin position="38"/>
        <end position="1359"/>
    </location>
</feature>
<dbReference type="InterPro" id="IPR024361">
    <property type="entry name" value="BACON"/>
</dbReference>
<dbReference type="EMBL" id="CP000449">
    <property type="protein sequence ID" value="ABI64544.1"/>
    <property type="molecule type" value="Genomic_DNA"/>
</dbReference>
<dbReference type="PANTHER" id="PTHR34677:SF3">
    <property type="entry name" value="BACTERIAL IG-LIKE DOMAIN-CONTAINING PROTEIN"/>
    <property type="match status" value="1"/>
</dbReference>
<keyword evidence="4" id="KW-1185">Reference proteome</keyword>